<dbReference type="AlphaFoldDB" id="A0A7J6WHX7"/>
<accession>A0A7J6WHX7</accession>
<evidence type="ECO:0000313" key="2">
    <source>
        <dbReference type="EMBL" id="KAF5196969.1"/>
    </source>
</evidence>
<dbReference type="Proteomes" id="UP000554482">
    <property type="component" value="Unassembled WGS sequence"/>
</dbReference>
<sequence>MYHFPVDSNLQAGDQRMWNVEERVRDNTIGQTSTITQTCSNMGLQQNNAPNQILSPNQVILGLQHSEQINTSIETTYDTMYGLNTYLSPKMIDPSLFSAGAEQRGGTLTINEPTEGATTQRRGRGRPPGLLNKFQKLQKDLKGKGKAVQEHFCDYVQANKKRKLLNEDAASSLVAYVPDEPQVVQNQRNRLTNLREEEQSYAIDLVSQMLSNPSLTSILIKKRCY</sequence>
<reference evidence="2 3" key="1">
    <citation type="submission" date="2020-06" db="EMBL/GenBank/DDBJ databases">
        <title>Transcriptomic and genomic resources for Thalictrum thalictroides and T. hernandezii: Facilitating candidate gene discovery in an emerging model plant lineage.</title>
        <authorList>
            <person name="Arias T."/>
            <person name="Riano-Pachon D.M."/>
            <person name="Di Stilio V.S."/>
        </authorList>
    </citation>
    <scope>NUCLEOTIDE SEQUENCE [LARGE SCALE GENOMIC DNA]</scope>
    <source>
        <strain evidence="3">cv. WT478/WT964</strain>
        <tissue evidence="2">Leaves</tissue>
    </source>
</reference>
<dbReference type="EMBL" id="JABWDY010015276">
    <property type="protein sequence ID" value="KAF5196969.1"/>
    <property type="molecule type" value="Genomic_DNA"/>
</dbReference>
<proteinExistence type="predicted"/>
<protein>
    <submittedName>
        <fullName evidence="2">Uncharacterized protein</fullName>
    </submittedName>
</protein>
<evidence type="ECO:0000256" key="1">
    <source>
        <dbReference type="SAM" id="MobiDB-lite"/>
    </source>
</evidence>
<feature type="compositionally biased region" description="Polar residues" evidence="1">
    <location>
        <begin position="106"/>
        <end position="120"/>
    </location>
</feature>
<name>A0A7J6WHX7_THATH</name>
<keyword evidence="3" id="KW-1185">Reference proteome</keyword>
<comment type="caution">
    <text evidence="2">The sequence shown here is derived from an EMBL/GenBank/DDBJ whole genome shotgun (WGS) entry which is preliminary data.</text>
</comment>
<gene>
    <name evidence="2" type="ORF">FRX31_013445</name>
</gene>
<organism evidence="2 3">
    <name type="scientific">Thalictrum thalictroides</name>
    <name type="common">Rue-anemone</name>
    <name type="synonym">Anemone thalictroides</name>
    <dbReference type="NCBI Taxonomy" id="46969"/>
    <lineage>
        <taxon>Eukaryota</taxon>
        <taxon>Viridiplantae</taxon>
        <taxon>Streptophyta</taxon>
        <taxon>Embryophyta</taxon>
        <taxon>Tracheophyta</taxon>
        <taxon>Spermatophyta</taxon>
        <taxon>Magnoliopsida</taxon>
        <taxon>Ranunculales</taxon>
        <taxon>Ranunculaceae</taxon>
        <taxon>Thalictroideae</taxon>
        <taxon>Thalictrum</taxon>
    </lineage>
</organism>
<evidence type="ECO:0000313" key="3">
    <source>
        <dbReference type="Proteomes" id="UP000554482"/>
    </source>
</evidence>
<feature type="region of interest" description="Disordered" evidence="1">
    <location>
        <begin position="106"/>
        <end position="130"/>
    </location>
</feature>